<evidence type="ECO:0000313" key="2">
    <source>
        <dbReference type="EMBL" id="CUG91142.1"/>
    </source>
</evidence>
<reference evidence="3" key="1">
    <citation type="submission" date="2015-09" db="EMBL/GenBank/DDBJ databases">
        <authorList>
            <consortium name="Pathogen Informatics"/>
        </authorList>
    </citation>
    <scope>NUCLEOTIDE SEQUENCE [LARGE SCALE GENOMIC DNA]</scope>
    <source>
        <strain evidence="3">Lake Konstanz</strain>
    </source>
</reference>
<dbReference type="EMBL" id="CYKH01001892">
    <property type="protein sequence ID" value="CUG91142.1"/>
    <property type="molecule type" value="Genomic_DNA"/>
</dbReference>
<feature type="region of interest" description="Disordered" evidence="1">
    <location>
        <begin position="1"/>
        <end position="30"/>
    </location>
</feature>
<name>A0A0S4JI61_BODSA</name>
<keyword evidence="3" id="KW-1185">Reference proteome</keyword>
<dbReference type="Proteomes" id="UP000051952">
    <property type="component" value="Unassembled WGS sequence"/>
</dbReference>
<evidence type="ECO:0000313" key="3">
    <source>
        <dbReference type="Proteomes" id="UP000051952"/>
    </source>
</evidence>
<accession>A0A0S4JI61</accession>
<feature type="region of interest" description="Disordered" evidence="1">
    <location>
        <begin position="44"/>
        <end position="71"/>
    </location>
</feature>
<organism evidence="2 3">
    <name type="scientific">Bodo saltans</name>
    <name type="common">Flagellated protozoan</name>
    <dbReference type="NCBI Taxonomy" id="75058"/>
    <lineage>
        <taxon>Eukaryota</taxon>
        <taxon>Discoba</taxon>
        <taxon>Euglenozoa</taxon>
        <taxon>Kinetoplastea</taxon>
        <taxon>Metakinetoplastina</taxon>
        <taxon>Eubodonida</taxon>
        <taxon>Bodonidae</taxon>
        <taxon>Bodo</taxon>
    </lineage>
</organism>
<proteinExistence type="predicted"/>
<evidence type="ECO:0000256" key="1">
    <source>
        <dbReference type="SAM" id="MobiDB-lite"/>
    </source>
</evidence>
<dbReference type="VEuPathDB" id="TriTrypDB:BSAL_30410"/>
<feature type="region of interest" description="Disordered" evidence="1">
    <location>
        <begin position="173"/>
        <end position="206"/>
    </location>
</feature>
<gene>
    <name evidence="2" type="ORF">BSAL_30410</name>
</gene>
<dbReference type="AlphaFoldDB" id="A0A0S4JI61"/>
<sequence length="350" mass="37617">MGSACSSHFDEVEADRCPRSNDHSTTRSADEAIHEYFTAPTTIPLPRGASSVAGGTSAVAGSGAQYQTTQRGNRSVLSGSVLVDVRSLGTTGNCQHDWAQTSSSQRNLLVGSSASFALDEVESSRSAFLMNSSAATGILSLGFDPPLAARVAKASATSKGPQALFESQTDELGTCKDHHTTSPSRQQQQQQQRDHDEIDDGTEGSLGGFLMQRGISIAVSVDCEDGVSSPKSLMRAAAANRHHHHYQPHHHQHQQLPHHMQHHHYQHPLYVRSPSLPSSSGAMQQQQQPSNVVQLLMDQSQWSLRSEAIGIAGAHTDSSVWSMICGETVGNAGCKLGNDEHHFGLPTFQR</sequence>
<feature type="compositionally biased region" description="Basic and acidic residues" evidence="1">
    <location>
        <begin position="8"/>
        <end position="30"/>
    </location>
</feature>
<feature type="compositionally biased region" description="Low complexity" evidence="1">
    <location>
        <begin position="48"/>
        <end position="64"/>
    </location>
</feature>
<protein>
    <submittedName>
        <fullName evidence="2">Uncharacterized protein</fullName>
    </submittedName>
</protein>